<evidence type="ECO:0000313" key="3">
    <source>
        <dbReference type="Proteomes" id="UP000177528"/>
    </source>
</evidence>
<accession>A0A1G1X339</accession>
<protein>
    <submittedName>
        <fullName evidence="2">Uncharacterized protein</fullName>
    </submittedName>
</protein>
<comment type="caution">
    <text evidence="2">The sequence shown here is derived from an EMBL/GenBank/DDBJ whole genome shotgun (WGS) entry which is preliminary data.</text>
</comment>
<proteinExistence type="predicted"/>
<reference evidence="2 3" key="1">
    <citation type="journal article" date="2016" name="Nat. Commun.">
        <title>Thousands of microbial genomes shed light on interconnected biogeochemical processes in an aquifer system.</title>
        <authorList>
            <person name="Anantharaman K."/>
            <person name="Brown C.T."/>
            <person name="Hug L.A."/>
            <person name="Sharon I."/>
            <person name="Castelle C.J."/>
            <person name="Probst A.J."/>
            <person name="Thomas B.C."/>
            <person name="Singh A."/>
            <person name="Wilkins M.J."/>
            <person name="Karaoz U."/>
            <person name="Brodie E.L."/>
            <person name="Williams K.H."/>
            <person name="Hubbard S.S."/>
            <person name="Banfield J.F."/>
        </authorList>
    </citation>
    <scope>NUCLEOTIDE SEQUENCE [LARGE SCALE GENOMIC DNA]</scope>
</reference>
<gene>
    <name evidence="2" type="ORF">A3D99_02675</name>
</gene>
<dbReference type="EMBL" id="MHHR01000014">
    <property type="protein sequence ID" value="OGY34393.1"/>
    <property type="molecule type" value="Genomic_DNA"/>
</dbReference>
<feature type="region of interest" description="Disordered" evidence="1">
    <location>
        <begin position="1"/>
        <end position="24"/>
    </location>
</feature>
<dbReference type="AlphaFoldDB" id="A0A1G1X339"/>
<organism evidence="2 3">
    <name type="scientific">Candidatus Andersenbacteria bacterium RIFCSPHIGHO2_12_FULL_45_11</name>
    <dbReference type="NCBI Taxonomy" id="1797281"/>
    <lineage>
        <taxon>Bacteria</taxon>
        <taxon>Candidatus Anderseniibacteriota</taxon>
    </lineage>
</organism>
<evidence type="ECO:0000256" key="1">
    <source>
        <dbReference type="SAM" id="MobiDB-lite"/>
    </source>
</evidence>
<evidence type="ECO:0000313" key="2">
    <source>
        <dbReference type="EMBL" id="OGY34393.1"/>
    </source>
</evidence>
<sequence>MADIAVLARREQEPSRPPNLESTLSLDSKIDTPLFALSSKHSIFVKYSEERGEKSLVTLRVGT</sequence>
<dbReference type="Proteomes" id="UP000177528">
    <property type="component" value="Unassembled WGS sequence"/>
</dbReference>
<name>A0A1G1X339_9BACT</name>